<reference evidence="1" key="1">
    <citation type="submission" date="2022-04" db="EMBL/GenBank/DDBJ databases">
        <title>Jade perch genome.</title>
        <authorList>
            <person name="Chao B."/>
        </authorList>
    </citation>
    <scope>NUCLEOTIDE SEQUENCE</scope>
    <source>
        <strain evidence="1">CB-2022</strain>
    </source>
</reference>
<protein>
    <submittedName>
        <fullName evidence="1">Uncharacterized protein</fullName>
    </submittedName>
</protein>
<name>A0ACB8WGS3_9TELE</name>
<accession>A0ACB8WGS3</accession>
<organism evidence="1 2">
    <name type="scientific">Scortum barcoo</name>
    <name type="common">barcoo grunter</name>
    <dbReference type="NCBI Taxonomy" id="214431"/>
    <lineage>
        <taxon>Eukaryota</taxon>
        <taxon>Metazoa</taxon>
        <taxon>Chordata</taxon>
        <taxon>Craniata</taxon>
        <taxon>Vertebrata</taxon>
        <taxon>Euteleostomi</taxon>
        <taxon>Actinopterygii</taxon>
        <taxon>Neopterygii</taxon>
        <taxon>Teleostei</taxon>
        <taxon>Neoteleostei</taxon>
        <taxon>Acanthomorphata</taxon>
        <taxon>Eupercaria</taxon>
        <taxon>Centrarchiformes</taxon>
        <taxon>Terapontoidei</taxon>
        <taxon>Terapontidae</taxon>
        <taxon>Scortum</taxon>
    </lineage>
</organism>
<dbReference type="Proteomes" id="UP000831701">
    <property type="component" value="Chromosome 10"/>
</dbReference>
<proteinExistence type="predicted"/>
<evidence type="ECO:0000313" key="1">
    <source>
        <dbReference type="EMBL" id="KAI3366994.1"/>
    </source>
</evidence>
<gene>
    <name evidence="1" type="ORF">L3Q82_009621</name>
</gene>
<comment type="caution">
    <text evidence="1">The sequence shown here is derived from an EMBL/GenBank/DDBJ whole genome shotgun (WGS) entry which is preliminary data.</text>
</comment>
<sequence>MDEDTLKQLLKLTQEGQLGSLERLIPSGGSAAAQAVGSKHFGRSGDTLLHYAARLGHLDIVEYLIKQVGVDVEVYNNDYKRPLHEAASMGHLACVSYLLQEGAKVDSLKKADWTPLMMACTRRNVAVIQELLSHGADPALRNKDGWNSFHIACREGDPVVVQHLLLAAPDVWGTKSKTGRTPLHTAAMHGCEEVVMILLERCDYTPDSTDSCGVTPFMDAVRNGHISVARLLLEKHQASPTAADILGAQPVHQVAVTGQDEALQFLVQDLNVDVNQRATDIQLTALHYAAKEGHTSTIKTLLELGADLSVQDKKGRTTLHMACIGQHADVARTLLQLGLKDSQDASGKTAQQFAKKPDVARSPAPLPPDAEPQVLLVSRPADLHFILSRFFGAEEQRPGKMNEEYDVIVLGTGLTECILSGIMSVKGKKVLHMDRNSYYGAESASITPLEDLYTRFNLPGKPPESMGKGRDWNIDLIPKFLMANGQLVRMLLITQVTRYVDFKVVDGSFVYKGGKVYKVPSTETEALKSSLMGLFEKRRFKNLLVYIANFDENDPKTMEGIDAHKTPMRAIFEKYNLGKEVIDFTGHSLALYRTDDYLDQPCIETINRIKLYSESLARYGKSPYLYPLYGLGELPQGFARLSAIYGGTYMLNKPIDEIVVENGKVVGVKSEGEIARCKQLICDPSYAMDRVTKVGQVIRVICILNHPIASIGDMTSCQIIIPQNQVNRKHDIYVCMISSAHNVAAQGKYIAIVSTTVETSDPEKEVKPGLDLLEPIAQKFVSISDQYAPTDMGTDSQIFISRSYDATTHFETTCDDIKDIYRRMTGSDFDFAEMERKKQDIFGDAAERKPSCISTPLPPLRPAACTCSHGENMEVTAARRSFLCDIGFWADRTALHEAASHGRALQLKQLLESGASVNMVTVDNITPLHEACMQAHPNCARLLLEAGAQVDVRTIHGSTPLCNACASGSLECAKLLLEYGAKVNPSLTALTASPLHEACIQGNVEVVRLMIASGAQLEAYDVHFGPPLHIACAKGHVDCVKELLIAGANVNSVKFHETALHHAARGDAVDMIELLVEFGADVYARDNLGRKPVDYTTPESPTYTCLMFYEGSPLSLQQLCRVTVRKMLGTRASEVIGQLDISHRIHNYLQYCDHPTSLKKTRLFTNIACVSRTLFYCARRNTRKMDVENSRPYFFGDIGKSGDMAAGETDAFSAVDIGCWSERTEVHKAASLGQASQLQRLIQSGASVNVVAVDSITPLHEACLRGQAQCVRLLLDAGAQVDARNVDGSTPLCDACSAGSLECVRLLLEHGAKANPALTSRTASPLHEACMGGNSDCVKLLINMGACLEAYDLYYGTPLHVACANEHTDCVKVLLNAGAKVNATRLHETPLHHAAKNMRVEMIEILVEFGANIYARDQHDKKPVGYTTPGSPSAACLQFYETTPMSLQQLSRLAVRRKLGTSAL</sequence>
<keyword evidence="2" id="KW-1185">Reference proteome</keyword>
<evidence type="ECO:0000313" key="2">
    <source>
        <dbReference type="Proteomes" id="UP000831701"/>
    </source>
</evidence>
<dbReference type="EMBL" id="CM041540">
    <property type="protein sequence ID" value="KAI3366994.1"/>
    <property type="molecule type" value="Genomic_DNA"/>
</dbReference>
<feature type="non-terminal residue" evidence="1">
    <location>
        <position position="1464"/>
    </location>
</feature>